<evidence type="ECO:0000256" key="1">
    <source>
        <dbReference type="SAM" id="MobiDB-lite"/>
    </source>
</evidence>
<accession>A0A1W6TLV6</accession>
<dbReference type="AlphaFoldDB" id="A0A1W6TLV6"/>
<sequence>MILNEKPVNHQCDILVQHILRDSGNLQDNKFWNELGSDYQKKVTSLIRQFEDDSHTPSLTGKFSDWVQIADFLVVVKSRVLKSASYRAVKSPITKILNYGLENQFLDDDLLRSALLKLKESKGVPANIKSKSTSGKKARSLKPDDIYILRSYARTNPNYKFAVSWLEFNILTNCRPNELESATLVLPSHSNTEPFLKVKNTIKNNRTKEAIESGAQDEFRHIPLDNCSFHDLVFIDNFLSSYRERRTLSDYQDIYNTERNLLGTASIKAVGRRFSLSLGRTQWAANAKATEKSKTEISTSMGHSNEEQATRNYGKKVHGWQRVPSRSGSKTDSQHSPSQTDSKMMQMGEDQVLDIDIDDEMVN</sequence>
<feature type="region of interest" description="Disordered" evidence="1">
    <location>
        <begin position="294"/>
        <end position="363"/>
    </location>
</feature>
<keyword evidence="2" id="KW-0614">Plasmid</keyword>
<protein>
    <recommendedName>
        <fullName evidence="3">Integrase</fullName>
    </recommendedName>
</protein>
<reference evidence="2" key="1">
    <citation type="submission" date="2016-10" db="EMBL/GenBank/DDBJ databases">
        <title>The High Quality Genome of Vibrio alginolyticus K01M1.</title>
        <authorList>
            <person name="Wendling C."/>
            <person name="Chibani C.M."/>
            <person name="Hertel R."/>
            <person name="Sproer C."/>
            <person name="Bunk B."/>
            <person name="Overmann J."/>
            <person name="Roth O."/>
            <person name="Liesegang H."/>
        </authorList>
    </citation>
    <scope>NUCLEOTIDE SEQUENCE</scope>
    <source>
        <strain evidence="2">K05K4</strain>
        <plasmid evidence="2">pL289</plasmid>
    </source>
</reference>
<geneLocation type="plasmid" evidence="2">
    <name>pL289</name>
</geneLocation>
<dbReference type="EMBL" id="CP017904">
    <property type="protein sequence ID" value="ARP21771.1"/>
    <property type="molecule type" value="Genomic_DNA"/>
</dbReference>
<dbReference type="RefSeq" id="WP_086048397.1">
    <property type="nucleotide sequence ID" value="NZ_CP017898.1"/>
</dbReference>
<gene>
    <name evidence="2" type="ORF">K05K4_50690</name>
</gene>
<feature type="compositionally biased region" description="Acidic residues" evidence="1">
    <location>
        <begin position="351"/>
        <end position="363"/>
    </location>
</feature>
<evidence type="ECO:0000313" key="2">
    <source>
        <dbReference type="EMBL" id="ARP21771.1"/>
    </source>
</evidence>
<feature type="compositionally biased region" description="Polar residues" evidence="1">
    <location>
        <begin position="324"/>
        <end position="343"/>
    </location>
</feature>
<name>A0A1W6TLV6_VIBAL</name>
<proteinExistence type="predicted"/>
<organism evidence="2">
    <name type="scientific">Vibrio alginolyticus</name>
    <dbReference type="NCBI Taxonomy" id="663"/>
    <lineage>
        <taxon>Bacteria</taxon>
        <taxon>Pseudomonadati</taxon>
        <taxon>Pseudomonadota</taxon>
        <taxon>Gammaproteobacteria</taxon>
        <taxon>Vibrionales</taxon>
        <taxon>Vibrionaceae</taxon>
        <taxon>Vibrio</taxon>
    </lineage>
</organism>
<evidence type="ECO:0008006" key="3">
    <source>
        <dbReference type="Google" id="ProtNLM"/>
    </source>
</evidence>